<accession>A0AAV8YK14</accession>
<keyword evidence="3" id="KW-1185">Reference proteome</keyword>
<feature type="transmembrane region" description="Helical" evidence="1">
    <location>
        <begin position="92"/>
        <end position="113"/>
    </location>
</feature>
<dbReference type="EMBL" id="JAPWTK010000081">
    <property type="protein sequence ID" value="KAJ8951655.1"/>
    <property type="molecule type" value="Genomic_DNA"/>
</dbReference>
<gene>
    <name evidence="2" type="ORF">NQ318_012326</name>
</gene>
<protein>
    <submittedName>
        <fullName evidence="2">Uncharacterized protein</fullName>
    </submittedName>
</protein>
<dbReference type="AlphaFoldDB" id="A0AAV8YK14"/>
<keyword evidence="1" id="KW-0812">Transmembrane</keyword>
<name>A0AAV8YK14_9CUCU</name>
<keyword evidence="1" id="KW-0472">Membrane</keyword>
<dbReference type="Proteomes" id="UP001162162">
    <property type="component" value="Unassembled WGS sequence"/>
</dbReference>
<evidence type="ECO:0000256" key="1">
    <source>
        <dbReference type="SAM" id="Phobius"/>
    </source>
</evidence>
<comment type="caution">
    <text evidence="2">The sequence shown here is derived from an EMBL/GenBank/DDBJ whole genome shotgun (WGS) entry which is preliminary data.</text>
</comment>
<evidence type="ECO:0000313" key="2">
    <source>
        <dbReference type="EMBL" id="KAJ8951655.1"/>
    </source>
</evidence>
<keyword evidence="1" id="KW-1133">Transmembrane helix</keyword>
<evidence type="ECO:0000313" key="3">
    <source>
        <dbReference type="Proteomes" id="UP001162162"/>
    </source>
</evidence>
<organism evidence="2 3">
    <name type="scientific">Aromia moschata</name>
    <dbReference type="NCBI Taxonomy" id="1265417"/>
    <lineage>
        <taxon>Eukaryota</taxon>
        <taxon>Metazoa</taxon>
        <taxon>Ecdysozoa</taxon>
        <taxon>Arthropoda</taxon>
        <taxon>Hexapoda</taxon>
        <taxon>Insecta</taxon>
        <taxon>Pterygota</taxon>
        <taxon>Neoptera</taxon>
        <taxon>Endopterygota</taxon>
        <taxon>Coleoptera</taxon>
        <taxon>Polyphaga</taxon>
        <taxon>Cucujiformia</taxon>
        <taxon>Chrysomeloidea</taxon>
        <taxon>Cerambycidae</taxon>
        <taxon>Cerambycinae</taxon>
        <taxon>Callichromatini</taxon>
        <taxon>Aromia</taxon>
    </lineage>
</organism>
<reference evidence="2" key="1">
    <citation type="journal article" date="2023" name="Insect Mol. Biol.">
        <title>Genome sequencing provides insights into the evolution of gene families encoding plant cell wall-degrading enzymes in longhorned beetles.</title>
        <authorList>
            <person name="Shin N.R."/>
            <person name="Okamura Y."/>
            <person name="Kirsch R."/>
            <person name="Pauchet Y."/>
        </authorList>
    </citation>
    <scope>NUCLEOTIDE SEQUENCE</scope>
    <source>
        <strain evidence="2">AMC_N1</strain>
    </source>
</reference>
<sequence>MTNVEMYVDKKNVKYEEWSCTGQDMTDKPYHNNDECVAVEVDSIANFRSSRDKREYNGNNEDEIESSKLYEDETETIRDLSNYDHNHTNKNFILYLQMVGWKLAMACMISLGMSVTGSKVPRFDNDTAHYVSPLAARYVTLLIDNNLYFMHLKLQTLFVKH</sequence>
<proteinExistence type="predicted"/>